<dbReference type="AlphaFoldDB" id="B4H3G0"/>
<protein>
    <submittedName>
        <fullName evidence="2">GL11926</fullName>
    </submittedName>
</protein>
<gene>
    <name evidence="2" type="primary">Dper\GL11926</name>
    <name evidence="2" type="ORF">Dper_GL11926</name>
</gene>
<feature type="compositionally biased region" description="Basic and acidic residues" evidence="1">
    <location>
        <begin position="7"/>
        <end position="23"/>
    </location>
</feature>
<accession>B4H3G0</accession>
<dbReference type="eggNOG" id="ENOG502T9EX">
    <property type="taxonomic scope" value="Eukaryota"/>
</dbReference>
<evidence type="ECO:0000256" key="1">
    <source>
        <dbReference type="SAM" id="MobiDB-lite"/>
    </source>
</evidence>
<dbReference type="EMBL" id="CH479206">
    <property type="protein sequence ID" value="EDW30900.1"/>
    <property type="molecule type" value="Genomic_DNA"/>
</dbReference>
<dbReference type="Proteomes" id="UP000008744">
    <property type="component" value="Unassembled WGS sequence"/>
</dbReference>
<dbReference type="HOGENOM" id="CLU_185526_0_0_1"/>
<feature type="region of interest" description="Disordered" evidence="1">
    <location>
        <begin position="1"/>
        <end position="27"/>
    </location>
</feature>
<keyword evidence="3" id="KW-1185">Reference proteome</keyword>
<organism evidence="3">
    <name type="scientific">Drosophila persimilis</name>
    <name type="common">Fruit fly</name>
    <dbReference type="NCBI Taxonomy" id="7234"/>
    <lineage>
        <taxon>Eukaryota</taxon>
        <taxon>Metazoa</taxon>
        <taxon>Ecdysozoa</taxon>
        <taxon>Arthropoda</taxon>
        <taxon>Hexapoda</taxon>
        <taxon>Insecta</taxon>
        <taxon>Pterygota</taxon>
        <taxon>Neoptera</taxon>
        <taxon>Endopterygota</taxon>
        <taxon>Diptera</taxon>
        <taxon>Brachycera</taxon>
        <taxon>Muscomorpha</taxon>
        <taxon>Ephydroidea</taxon>
        <taxon>Drosophilidae</taxon>
        <taxon>Drosophila</taxon>
        <taxon>Sophophora</taxon>
    </lineage>
</organism>
<sequence>MRRLSRKLGEPRRRGIDGEREPDCDVPEPLLEELPELLWDEQLERDDCEPERDLELREPLALLLELERLWG</sequence>
<evidence type="ECO:0000313" key="3">
    <source>
        <dbReference type="Proteomes" id="UP000008744"/>
    </source>
</evidence>
<proteinExistence type="predicted"/>
<evidence type="ECO:0000313" key="2">
    <source>
        <dbReference type="EMBL" id="EDW30900.1"/>
    </source>
</evidence>
<reference evidence="2 3" key="1">
    <citation type="journal article" date="2007" name="Nature">
        <title>Evolution of genes and genomes on the Drosophila phylogeny.</title>
        <authorList>
            <consortium name="Drosophila 12 Genomes Consortium"/>
            <person name="Clark A.G."/>
            <person name="Eisen M.B."/>
            <person name="Smith D.R."/>
            <person name="Bergman C.M."/>
            <person name="Oliver B."/>
            <person name="Markow T.A."/>
            <person name="Kaufman T.C."/>
            <person name="Kellis M."/>
            <person name="Gelbart W."/>
            <person name="Iyer V.N."/>
            <person name="Pollard D.A."/>
            <person name="Sackton T.B."/>
            <person name="Larracuente A.M."/>
            <person name="Singh N.D."/>
            <person name="Abad J.P."/>
            <person name="Abt D.N."/>
            <person name="Adryan B."/>
            <person name="Aguade M."/>
            <person name="Akashi H."/>
            <person name="Anderson W.W."/>
            <person name="Aquadro C.F."/>
            <person name="Ardell D.H."/>
            <person name="Arguello R."/>
            <person name="Artieri C.G."/>
            <person name="Barbash D.A."/>
            <person name="Barker D."/>
            <person name="Barsanti P."/>
            <person name="Batterham P."/>
            <person name="Batzoglou S."/>
            <person name="Begun D."/>
            <person name="Bhutkar A."/>
            <person name="Blanco E."/>
            <person name="Bosak S.A."/>
            <person name="Bradley R.K."/>
            <person name="Brand A.D."/>
            <person name="Brent M.R."/>
            <person name="Brooks A.N."/>
            <person name="Brown R.H."/>
            <person name="Butlin R.K."/>
            <person name="Caggese C."/>
            <person name="Calvi B.R."/>
            <person name="Bernardo de Carvalho A."/>
            <person name="Caspi A."/>
            <person name="Castrezana S."/>
            <person name="Celniker S.E."/>
            <person name="Chang J.L."/>
            <person name="Chapple C."/>
            <person name="Chatterji S."/>
            <person name="Chinwalla A."/>
            <person name="Civetta A."/>
            <person name="Clifton S.W."/>
            <person name="Comeron J.M."/>
            <person name="Costello J.C."/>
            <person name="Coyne J.A."/>
            <person name="Daub J."/>
            <person name="David R.G."/>
            <person name="Delcher A.L."/>
            <person name="Delehaunty K."/>
            <person name="Do C.B."/>
            <person name="Ebling H."/>
            <person name="Edwards K."/>
            <person name="Eickbush T."/>
            <person name="Evans J.D."/>
            <person name="Filipski A."/>
            <person name="Findeiss S."/>
            <person name="Freyhult E."/>
            <person name="Fulton L."/>
            <person name="Fulton R."/>
            <person name="Garcia A.C."/>
            <person name="Gardiner A."/>
            <person name="Garfield D.A."/>
            <person name="Garvin B.E."/>
            <person name="Gibson G."/>
            <person name="Gilbert D."/>
            <person name="Gnerre S."/>
            <person name="Godfrey J."/>
            <person name="Good R."/>
            <person name="Gotea V."/>
            <person name="Gravely B."/>
            <person name="Greenberg A.J."/>
            <person name="Griffiths-Jones S."/>
            <person name="Gross S."/>
            <person name="Guigo R."/>
            <person name="Gustafson E.A."/>
            <person name="Haerty W."/>
            <person name="Hahn M.W."/>
            <person name="Halligan D.L."/>
            <person name="Halpern A.L."/>
            <person name="Halter G.M."/>
            <person name="Han M.V."/>
            <person name="Heger A."/>
            <person name="Hillier L."/>
            <person name="Hinrichs A.S."/>
            <person name="Holmes I."/>
            <person name="Hoskins R.A."/>
            <person name="Hubisz M.J."/>
            <person name="Hultmark D."/>
            <person name="Huntley M.A."/>
            <person name="Jaffe D.B."/>
            <person name="Jagadeeshan S."/>
            <person name="Jeck W.R."/>
            <person name="Johnson J."/>
            <person name="Jones C.D."/>
            <person name="Jordan W.C."/>
            <person name="Karpen G.H."/>
            <person name="Kataoka E."/>
            <person name="Keightley P.D."/>
            <person name="Kheradpour P."/>
            <person name="Kirkness E.F."/>
            <person name="Koerich L.B."/>
            <person name="Kristiansen K."/>
            <person name="Kudrna D."/>
            <person name="Kulathinal R.J."/>
            <person name="Kumar S."/>
            <person name="Kwok R."/>
            <person name="Lander E."/>
            <person name="Langley C.H."/>
            <person name="Lapoint R."/>
            <person name="Lazzaro B.P."/>
            <person name="Lee S.J."/>
            <person name="Levesque L."/>
            <person name="Li R."/>
            <person name="Lin C.F."/>
            <person name="Lin M.F."/>
            <person name="Lindblad-Toh K."/>
            <person name="Llopart A."/>
            <person name="Long M."/>
            <person name="Low L."/>
            <person name="Lozovsky E."/>
            <person name="Lu J."/>
            <person name="Luo M."/>
            <person name="Machado C.A."/>
            <person name="Makalowski W."/>
            <person name="Marzo M."/>
            <person name="Matsuda M."/>
            <person name="Matzkin L."/>
            <person name="McAllister B."/>
            <person name="McBride C.S."/>
            <person name="McKernan B."/>
            <person name="McKernan K."/>
            <person name="Mendez-Lago M."/>
            <person name="Minx P."/>
            <person name="Mollenhauer M.U."/>
            <person name="Montooth K."/>
            <person name="Mount S.M."/>
            <person name="Mu X."/>
            <person name="Myers E."/>
            <person name="Negre B."/>
            <person name="Newfeld S."/>
            <person name="Nielsen R."/>
            <person name="Noor M.A."/>
            <person name="O'Grady P."/>
            <person name="Pachter L."/>
            <person name="Papaceit M."/>
            <person name="Parisi M.J."/>
            <person name="Parisi M."/>
            <person name="Parts L."/>
            <person name="Pedersen J.S."/>
            <person name="Pesole G."/>
            <person name="Phillippy A.M."/>
            <person name="Ponting C.P."/>
            <person name="Pop M."/>
            <person name="Porcelli D."/>
            <person name="Powell J.R."/>
            <person name="Prohaska S."/>
            <person name="Pruitt K."/>
            <person name="Puig M."/>
            <person name="Quesneville H."/>
            <person name="Ram K.R."/>
            <person name="Rand D."/>
            <person name="Rasmussen M.D."/>
            <person name="Reed L.K."/>
            <person name="Reenan R."/>
            <person name="Reily A."/>
            <person name="Remington K.A."/>
            <person name="Rieger T.T."/>
            <person name="Ritchie M.G."/>
            <person name="Robin C."/>
            <person name="Rogers Y.H."/>
            <person name="Rohde C."/>
            <person name="Rozas J."/>
            <person name="Rubenfield M.J."/>
            <person name="Ruiz A."/>
            <person name="Russo S."/>
            <person name="Salzberg S.L."/>
            <person name="Sanchez-Gracia A."/>
            <person name="Saranga D.J."/>
            <person name="Sato H."/>
            <person name="Schaeffer S.W."/>
            <person name="Schatz M.C."/>
            <person name="Schlenke T."/>
            <person name="Schwartz R."/>
            <person name="Segarra C."/>
            <person name="Singh R.S."/>
            <person name="Sirot L."/>
            <person name="Sirota M."/>
            <person name="Sisneros N.B."/>
            <person name="Smith C.D."/>
            <person name="Smith T.F."/>
            <person name="Spieth J."/>
            <person name="Stage D.E."/>
            <person name="Stark A."/>
            <person name="Stephan W."/>
            <person name="Strausberg R.L."/>
            <person name="Strempel S."/>
            <person name="Sturgill D."/>
            <person name="Sutton G."/>
            <person name="Sutton G.G."/>
            <person name="Tao W."/>
            <person name="Teichmann S."/>
            <person name="Tobari Y.N."/>
            <person name="Tomimura Y."/>
            <person name="Tsolas J.M."/>
            <person name="Valente V.L."/>
            <person name="Venter E."/>
            <person name="Venter J.C."/>
            <person name="Vicario S."/>
            <person name="Vieira F.G."/>
            <person name="Vilella A.J."/>
            <person name="Villasante A."/>
            <person name="Walenz B."/>
            <person name="Wang J."/>
            <person name="Wasserman M."/>
            <person name="Watts T."/>
            <person name="Wilson D."/>
            <person name="Wilson R.K."/>
            <person name="Wing R.A."/>
            <person name="Wolfner M.F."/>
            <person name="Wong A."/>
            <person name="Wong G.K."/>
            <person name="Wu C.I."/>
            <person name="Wu G."/>
            <person name="Yamamoto D."/>
            <person name="Yang H.P."/>
            <person name="Yang S.P."/>
            <person name="Yorke J.A."/>
            <person name="Yoshida K."/>
            <person name="Zdobnov E."/>
            <person name="Zhang P."/>
            <person name="Zhang Y."/>
            <person name="Zimin A.V."/>
            <person name="Baldwin J."/>
            <person name="Abdouelleil A."/>
            <person name="Abdulkadir J."/>
            <person name="Abebe A."/>
            <person name="Abera B."/>
            <person name="Abreu J."/>
            <person name="Acer S.C."/>
            <person name="Aftuck L."/>
            <person name="Alexander A."/>
            <person name="An P."/>
            <person name="Anderson E."/>
            <person name="Anderson S."/>
            <person name="Arachi H."/>
            <person name="Azer M."/>
            <person name="Bachantsang P."/>
            <person name="Barry A."/>
            <person name="Bayul T."/>
            <person name="Berlin A."/>
            <person name="Bessette D."/>
            <person name="Bloom T."/>
            <person name="Blye J."/>
            <person name="Boguslavskiy L."/>
            <person name="Bonnet C."/>
            <person name="Boukhgalter B."/>
            <person name="Bourzgui I."/>
            <person name="Brown A."/>
            <person name="Cahill P."/>
            <person name="Channer S."/>
            <person name="Cheshatsang Y."/>
            <person name="Chuda L."/>
            <person name="Citroen M."/>
            <person name="Collymore A."/>
            <person name="Cooke P."/>
            <person name="Costello M."/>
            <person name="D'Aco K."/>
            <person name="Daza R."/>
            <person name="De Haan G."/>
            <person name="DeGray S."/>
            <person name="DeMaso C."/>
            <person name="Dhargay N."/>
            <person name="Dooley K."/>
            <person name="Dooley E."/>
            <person name="Doricent M."/>
            <person name="Dorje P."/>
            <person name="Dorjee K."/>
            <person name="Dupes A."/>
            <person name="Elong R."/>
            <person name="Falk J."/>
            <person name="Farina A."/>
            <person name="Faro S."/>
            <person name="Ferguson D."/>
            <person name="Fisher S."/>
            <person name="Foley C.D."/>
            <person name="Franke A."/>
            <person name="Friedrich D."/>
            <person name="Gadbois L."/>
            <person name="Gearin G."/>
            <person name="Gearin C.R."/>
            <person name="Giannoukos G."/>
            <person name="Goode T."/>
            <person name="Graham J."/>
            <person name="Grandbois E."/>
            <person name="Grewal S."/>
            <person name="Gyaltsen K."/>
            <person name="Hafez N."/>
            <person name="Hagos B."/>
            <person name="Hall J."/>
            <person name="Henson C."/>
            <person name="Hollinger A."/>
            <person name="Honan T."/>
            <person name="Huard M.D."/>
            <person name="Hughes L."/>
            <person name="Hurhula B."/>
            <person name="Husby M.E."/>
            <person name="Kamat A."/>
            <person name="Kanga B."/>
            <person name="Kashin S."/>
            <person name="Khazanovich D."/>
            <person name="Kisner P."/>
            <person name="Lance K."/>
            <person name="Lara M."/>
            <person name="Lee W."/>
            <person name="Lennon N."/>
            <person name="Letendre F."/>
            <person name="LeVine R."/>
            <person name="Lipovsky A."/>
            <person name="Liu X."/>
            <person name="Liu J."/>
            <person name="Liu S."/>
            <person name="Lokyitsang T."/>
            <person name="Lokyitsang Y."/>
            <person name="Lubonja R."/>
            <person name="Lui A."/>
            <person name="MacDonald P."/>
            <person name="Magnisalis V."/>
            <person name="Maru K."/>
            <person name="Matthews C."/>
            <person name="McCusker W."/>
            <person name="McDonough S."/>
            <person name="Mehta T."/>
            <person name="Meldrim J."/>
            <person name="Meneus L."/>
            <person name="Mihai O."/>
            <person name="Mihalev A."/>
            <person name="Mihova T."/>
            <person name="Mittelman R."/>
            <person name="Mlenga V."/>
            <person name="Montmayeur A."/>
            <person name="Mulrain L."/>
            <person name="Navidi A."/>
            <person name="Naylor J."/>
            <person name="Negash T."/>
            <person name="Nguyen T."/>
            <person name="Nguyen N."/>
            <person name="Nicol R."/>
            <person name="Norbu C."/>
            <person name="Norbu N."/>
            <person name="Novod N."/>
            <person name="O'Neill B."/>
            <person name="Osman S."/>
            <person name="Markiewicz E."/>
            <person name="Oyono O.L."/>
            <person name="Patti C."/>
            <person name="Phunkhang P."/>
            <person name="Pierre F."/>
            <person name="Priest M."/>
            <person name="Raghuraman S."/>
            <person name="Rege F."/>
            <person name="Reyes R."/>
            <person name="Rise C."/>
            <person name="Rogov P."/>
            <person name="Ross K."/>
            <person name="Ryan E."/>
            <person name="Settipalli S."/>
            <person name="Shea T."/>
            <person name="Sherpa N."/>
            <person name="Shi L."/>
            <person name="Shih D."/>
            <person name="Sparrow T."/>
            <person name="Spaulding J."/>
            <person name="Stalker J."/>
            <person name="Stange-Thomann N."/>
            <person name="Stavropoulos S."/>
            <person name="Stone C."/>
            <person name="Strader C."/>
            <person name="Tesfaye S."/>
            <person name="Thomson T."/>
            <person name="Thoulutsang Y."/>
            <person name="Thoulutsang D."/>
            <person name="Topham K."/>
            <person name="Topping I."/>
            <person name="Tsamla T."/>
            <person name="Vassiliev H."/>
            <person name="Vo A."/>
            <person name="Wangchuk T."/>
            <person name="Wangdi T."/>
            <person name="Weiand M."/>
            <person name="Wilkinson J."/>
            <person name="Wilson A."/>
            <person name="Yadav S."/>
            <person name="Young G."/>
            <person name="Yu Q."/>
            <person name="Zembek L."/>
            <person name="Zhong D."/>
            <person name="Zimmer A."/>
            <person name="Zwirko Z."/>
            <person name="Jaffe D.B."/>
            <person name="Alvarez P."/>
            <person name="Brockman W."/>
            <person name="Butler J."/>
            <person name="Chin C."/>
            <person name="Gnerre S."/>
            <person name="Grabherr M."/>
            <person name="Kleber M."/>
            <person name="Mauceli E."/>
            <person name="MacCallum I."/>
        </authorList>
    </citation>
    <scope>NUCLEOTIDE SEQUENCE [LARGE SCALE GENOMIC DNA]</scope>
    <source>
        <strain evidence="3">MSH-3 / Tucson 14011-0111.49</strain>
    </source>
</reference>
<name>B4H3G0_DROPE</name>